<gene>
    <name evidence="3" type="ORF">PODCO_700775</name>
</gene>
<dbReference type="EMBL" id="LR026970">
    <property type="protein sequence ID" value="VBB87260.1"/>
    <property type="molecule type" value="Genomic_DNA"/>
</dbReference>
<accession>A0ABY6SLY6</accession>
<evidence type="ECO:0000313" key="4">
    <source>
        <dbReference type="Proteomes" id="UP000280685"/>
    </source>
</evidence>
<evidence type="ECO:0000256" key="1">
    <source>
        <dbReference type="SAM" id="MobiDB-lite"/>
    </source>
</evidence>
<dbReference type="InterPro" id="IPR025676">
    <property type="entry name" value="Clr5_dom"/>
</dbReference>
<feature type="region of interest" description="Disordered" evidence="1">
    <location>
        <begin position="25"/>
        <end position="74"/>
    </location>
</feature>
<dbReference type="Proteomes" id="UP000280685">
    <property type="component" value="Chromosome 7"/>
</dbReference>
<dbReference type="PANTHER" id="PTHR38166:SF1">
    <property type="entry name" value="C2H2-TYPE DOMAIN-CONTAINING PROTEIN"/>
    <property type="match status" value="1"/>
</dbReference>
<reference evidence="3" key="1">
    <citation type="submission" date="2018-02" db="EMBL/GenBank/DDBJ databases">
        <authorList>
            <person name="Silar P."/>
        </authorList>
    </citation>
    <scope>NUCLEOTIDE SEQUENCE [LARGE SCALE GENOMIC DNA]</scope>
    <source>
        <strain evidence="3">T</strain>
    </source>
</reference>
<dbReference type="PANTHER" id="PTHR38166">
    <property type="entry name" value="C2H2-TYPE DOMAIN-CONTAINING PROTEIN-RELATED"/>
    <property type="match status" value="1"/>
</dbReference>
<organism evidence="3 4">
    <name type="scientific">Podospora comata</name>
    <dbReference type="NCBI Taxonomy" id="48703"/>
    <lineage>
        <taxon>Eukaryota</taxon>
        <taxon>Fungi</taxon>
        <taxon>Dikarya</taxon>
        <taxon>Ascomycota</taxon>
        <taxon>Pezizomycotina</taxon>
        <taxon>Sordariomycetes</taxon>
        <taxon>Sordariomycetidae</taxon>
        <taxon>Sordariales</taxon>
        <taxon>Podosporaceae</taxon>
        <taxon>Podospora</taxon>
    </lineage>
</organism>
<feature type="domain" description="Clr5" evidence="2">
    <location>
        <begin position="1"/>
        <end position="25"/>
    </location>
</feature>
<evidence type="ECO:0000259" key="2">
    <source>
        <dbReference type="Pfam" id="PF14420"/>
    </source>
</evidence>
<feature type="compositionally biased region" description="Polar residues" evidence="1">
    <location>
        <begin position="56"/>
        <end position="74"/>
    </location>
</feature>
<proteinExistence type="predicted"/>
<keyword evidence="4" id="KW-1185">Reference proteome</keyword>
<sequence>MEREFNFKASRRQYVHRFHKWNISKYKGGQPSAAPSYQTSAPSPQATSPRDDNDPEATSTALAGPSVSNITASNPHSEHFLSYHEPRMITSRHKDSPKLVNPRVHVGIPQPGREGDQLHGVGTTVFYACPFRKRNPHRFNIRDYQFCAIDGFNSIRLVVDHVLQMHSQEHRCPRCHVFFTSRGLLETHAQLPPEELCQVVSERQFSFEDRVGFEQAWSLKEHMASETMTWQTLWNILFPEDPNYNIPPPSYQPVIEDFEIEQSFREHAEKRIIPILSDLQDLAANLSQDTNKSWIMAKIDEAISETRQLSKLSEQGANF</sequence>
<feature type="compositionally biased region" description="Polar residues" evidence="1">
    <location>
        <begin position="33"/>
        <end position="48"/>
    </location>
</feature>
<dbReference type="Pfam" id="PF14420">
    <property type="entry name" value="Clr5"/>
    <property type="match status" value="1"/>
</dbReference>
<evidence type="ECO:0000313" key="3">
    <source>
        <dbReference type="EMBL" id="VBB87260.1"/>
    </source>
</evidence>
<name>A0ABY6SLY6_PODCO</name>
<protein>
    <recommendedName>
        <fullName evidence="2">Clr5 domain-containing protein</fullName>
    </recommendedName>
</protein>